<name>A0A517YP91_9BACT</name>
<keyword evidence="3" id="KW-1185">Reference proteome</keyword>
<dbReference type="InterPro" id="IPR000086">
    <property type="entry name" value="NUDIX_hydrolase_dom"/>
</dbReference>
<dbReference type="EMBL" id="CP036425">
    <property type="protein sequence ID" value="QDU32040.1"/>
    <property type="molecule type" value="Genomic_DNA"/>
</dbReference>
<dbReference type="AlphaFoldDB" id="A0A517YP91"/>
<proteinExistence type="predicted"/>
<dbReference type="OrthoDB" id="21330at2"/>
<evidence type="ECO:0000259" key="1">
    <source>
        <dbReference type="PROSITE" id="PS51462"/>
    </source>
</evidence>
<dbReference type="Proteomes" id="UP000317369">
    <property type="component" value="Chromosome"/>
</dbReference>
<accession>A0A517YP91</accession>
<protein>
    <recommendedName>
        <fullName evidence="1">Nudix hydrolase domain-containing protein</fullName>
    </recommendedName>
</protein>
<feature type="domain" description="Nudix hydrolase" evidence="1">
    <location>
        <begin position="90"/>
        <end position="237"/>
    </location>
</feature>
<gene>
    <name evidence="2" type="ORF">KS4_00680</name>
</gene>
<dbReference type="SUPFAM" id="SSF55811">
    <property type="entry name" value="Nudix"/>
    <property type="match status" value="1"/>
</dbReference>
<evidence type="ECO:0000313" key="2">
    <source>
        <dbReference type="EMBL" id="QDU32040.1"/>
    </source>
</evidence>
<dbReference type="RefSeq" id="WP_145072948.1">
    <property type="nucleotide sequence ID" value="NZ_CP036425.1"/>
</dbReference>
<dbReference type="KEGG" id="pcor:KS4_00680"/>
<sequence>MDETHWINDIDDGFEVNVVDNAMWQPDDKVAKVVDEIWEQEKLKRGDGLFNGRLFGVIDYDRRRVMGRWFEYKYYVAHRYDPYLFENTFLIPLGVSGIIAHEDYVVFGRRSDRVMCYPGAWELAPSGAVDPTCLNTDKLMVDYERLLMKELHEETGLQVAEMDGVDVIGFGRDMKEASFEVCARIRSKLDYRAMVARLDEAQNDEYREFNVVGLNEIEQFVEENAGTILPISLGILRKLGMRK</sequence>
<dbReference type="Gene3D" id="3.90.79.10">
    <property type="entry name" value="Nucleoside Triphosphate Pyrophosphohydrolase"/>
    <property type="match status" value="1"/>
</dbReference>
<dbReference type="InterPro" id="IPR015797">
    <property type="entry name" value="NUDIX_hydrolase-like_dom_sf"/>
</dbReference>
<reference evidence="2 3" key="1">
    <citation type="submission" date="2019-02" db="EMBL/GenBank/DDBJ databases">
        <title>Deep-cultivation of Planctomycetes and their phenomic and genomic characterization uncovers novel biology.</title>
        <authorList>
            <person name="Wiegand S."/>
            <person name="Jogler M."/>
            <person name="Boedeker C."/>
            <person name="Pinto D."/>
            <person name="Vollmers J."/>
            <person name="Rivas-Marin E."/>
            <person name="Kohn T."/>
            <person name="Peeters S.H."/>
            <person name="Heuer A."/>
            <person name="Rast P."/>
            <person name="Oberbeckmann S."/>
            <person name="Bunk B."/>
            <person name="Jeske O."/>
            <person name="Meyerdierks A."/>
            <person name="Storesund J.E."/>
            <person name="Kallscheuer N."/>
            <person name="Luecker S."/>
            <person name="Lage O.M."/>
            <person name="Pohl T."/>
            <person name="Merkel B.J."/>
            <person name="Hornburger P."/>
            <person name="Mueller R.-W."/>
            <person name="Bruemmer F."/>
            <person name="Labrenz M."/>
            <person name="Spormann A.M."/>
            <person name="Op den Camp H."/>
            <person name="Overmann J."/>
            <person name="Amann R."/>
            <person name="Jetten M.S.M."/>
            <person name="Mascher T."/>
            <person name="Medema M.H."/>
            <person name="Devos D.P."/>
            <person name="Kaster A.-K."/>
            <person name="Ovreas L."/>
            <person name="Rohde M."/>
            <person name="Galperin M.Y."/>
            <person name="Jogler C."/>
        </authorList>
    </citation>
    <scope>NUCLEOTIDE SEQUENCE [LARGE SCALE GENOMIC DNA]</scope>
    <source>
        <strain evidence="2 3">KS4</strain>
    </source>
</reference>
<dbReference type="PROSITE" id="PS51462">
    <property type="entry name" value="NUDIX"/>
    <property type="match status" value="1"/>
</dbReference>
<organism evidence="2 3">
    <name type="scientific">Poriferisphaera corsica</name>
    <dbReference type="NCBI Taxonomy" id="2528020"/>
    <lineage>
        <taxon>Bacteria</taxon>
        <taxon>Pseudomonadati</taxon>
        <taxon>Planctomycetota</taxon>
        <taxon>Phycisphaerae</taxon>
        <taxon>Phycisphaerales</taxon>
        <taxon>Phycisphaeraceae</taxon>
        <taxon>Poriferisphaera</taxon>
    </lineage>
</organism>
<evidence type="ECO:0000313" key="3">
    <source>
        <dbReference type="Proteomes" id="UP000317369"/>
    </source>
</evidence>